<dbReference type="PROSITE" id="PS51352">
    <property type="entry name" value="THIOREDOXIN_2"/>
    <property type="match status" value="1"/>
</dbReference>
<comment type="caution">
    <text evidence="3">The sequence shown here is derived from an EMBL/GenBank/DDBJ whole genome shotgun (WGS) entry which is preliminary data.</text>
</comment>
<dbReference type="Gene3D" id="3.40.30.10">
    <property type="entry name" value="Glutaredoxin"/>
    <property type="match status" value="1"/>
</dbReference>
<dbReference type="EMBL" id="PPSL01000003">
    <property type="protein sequence ID" value="PQJ10385.1"/>
    <property type="molecule type" value="Genomic_DNA"/>
</dbReference>
<keyword evidence="1" id="KW-0732">Signal</keyword>
<proteinExistence type="predicted"/>
<dbReference type="Proteomes" id="UP000239872">
    <property type="component" value="Unassembled WGS sequence"/>
</dbReference>
<reference evidence="3 4" key="1">
    <citation type="submission" date="2018-01" db="EMBL/GenBank/DDBJ databases">
        <title>A novel member of the phylum Bacteroidetes isolated from glacier ice.</title>
        <authorList>
            <person name="Liu Q."/>
            <person name="Xin Y.-H."/>
        </authorList>
    </citation>
    <scope>NUCLEOTIDE SEQUENCE [LARGE SCALE GENOMIC DNA]</scope>
    <source>
        <strain evidence="3 4">RB1R16</strain>
    </source>
</reference>
<dbReference type="OrthoDB" id="9811036at2"/>
<dbReference type="InterPro" id="IPR013766">
    <property type="entry name" value="Thioredoxin_domain"/>
</dbReference>
<feature type="chain" id="PRO_5015460569" evidence="1">
    <location>
        <begin position="20"/>
        <end position="188"/>
    </location>
</feature>
<feature type="domain" description="Thioredoxin" evidence="2">
    <location>
        <begin position="9"/>
        <end position="158"/>
    </location>
</feature>
<dbReference type="AlphaFoldDB" id="A0A2S7SUV3"/>
<evidence type="ECO:0000256" key="1">
    <source>
        <dbReference type="SAM" id="SignalP"/>
    </source>
</evidence>
<evidence type="ECO:0000313" key="3">
    <source>
        <dbReference type="EMBL" id="PQJ10385.1"/>
    </source>
</evidence>
<dbReference type="RefSeq" id="WP_105039113.1">
    <property type="nucleotide sequence ID" value="NZ_PPSL01000003.1"/>
</dbReference>
<name>A0A2S7SUV3_9BACT</name>
<dbReference type="Pfam" id="PF03190">
    <property type="entry name" value="Thioredox_DsbH"/>
    <property type="match status" value="1"/>
</dbReference>
<keyword evidence="4" id="KW-1185">Reference proteome</keyword>
<dbReference type="InterPro" id="IPR004879">
    <property type="entry name" value="Ssp411-like_TRX"/>
</dbReference>
<gene>
    <name evidence="3" type="ORF">CJD36_010430</name>
</gene>
<feature type="signal peptide" evidence="1">
    <location>
        <begin position="1"/>
        <end position="19"/>
    </location>
</feature>
<sequence length="188" mass="21731">MKRIILIAVAILMMTPALMAQKAEGGIKWLSIDELQVKMKEKPKRVYVDMYTDWCGWCKKMEATTFTNPDVIKYMNDNFYCVRFNAERKDVIYFMGKQYGFDPEKKMNSLAAMWIGPRVSYPTSVFMEQFYQSPMPVPGYQDVKGMELIVRFFNEVAAKNQAQWEAYQKAFKPSWASLDGPVTAPAGH</sequence>
<dbReference type="SUPFAM" id="SSF52833">
    <property type="entry name" value="Thioredoxin-like"/>
    <property type="match status" value="1"/>
</dbReference>
<dbReference type="InterPro" id="IPR036249">
    <property type="entry name" value="Thioredoxin-like_sf"/>
</dbReference>
<protein>
    <submittedName>
        <fullName evidence="3">Thioredoxin</fullName>
    </submittedName>
</protein>
<evidence type="ECO:0000313" key="4">
    <source>
        <dbReference type="Proteomes" id="UP000239872"/>
    </source>
</evidence>
<organism evidence="3 4">
    <name type="scientific">Flavipsychrobacter stenotrophus</name>
    <dbReference type="NCBI Taxonomy" id="2077091"/>
    <lineage>
        <taxon>Bacteria</taxon>
        <taxon>Pseudomonadati</taxon>
        <taxon>Bacteroidota</taxon>
        <taxon>Chitinophagia</taxon>
        <taxon>Chitinophagales</taxon>
        <taxon>Chitinophagaceae</taxon>
        <taxon>Flavipsychrobacter</taxon>
    </lineage>
</organism>
<accession>A0A2S7SUV3</accession>
<evidence type="ECO:0000259" key="2">
    <source>
        <dbReference type="PROSITE" id="PS51352"/>
    </source>
</evidence>